<evidence type="ECO:0000256" key="4">
    <source>
        <dbReference type="PROSITE-ProRule" id="PRU00335"/>
    </source>
</evidence>
<dbReference type="InterPro" id="IPR009057">
    <property type="entry name" value="Homeodomain-like_sf"/>
</dbReference>
<keyword evidence="1" id="KW-0805">Transcription regulation</keyword>
<dbReference type="SUPFAM" id="SSF48498">
    <property type="entry name" value="Tetracyclin repressor-like, C-terminal domain"/>
    <property type="match status" value="1"/>
</dbReference>
<dbReference type="Gene3D" id="1.10.357.10">
    <property type="entry name" value="Tetracycline Repressor, domain 2"/>
    <property type="match status" value="1"/>
</dbReference>
<feature type="DNA-binding region" description="H-T-H motif" evidence="4">
    <location>
        <begin position="21"/>
        <end position="40"/>
    </location>
</feature>
<dbReference type="PRINTS" id="PR00455">
    <property type="entry name" value="HTHTETR"/>
</dbReference>
<dbReference type="Proteomes" id="UP000584642">
    <property type="component" value="Unassembled WGS sequence"/>
</dbReference>
<organism evidence="6 7">
    <name type="scientific">Azospirillum oleiclasticum</name>
    <dbReference type="NCBI Taxonomy" id="2735135"/>
    <lineage>
        <taxon>Bacteria</taxon>
        <taxon>Pseudomonadati</taxon>
        <taxon>Pseudomonadota</taxon>
        <taxon>Alphaproteobacteria</taxon>
        <taxon>Rhodospirillales</taxon>
        <taxon>Azospirillaceae</taxon>
        <taxon>Azospirillum</taxon>
    </lineage>
</organism>
<dbReference type="PROSITE" id="PS50977">
    <property type="entry name" value="HTH_TETR_2"/>
    <property type="match status" value="1"/>
</dbReference>
<dbReference type="InterPro" id="IPR001647">
    <property type="entry name" value="HTH_TetR"/>
</dbReference>
<dbReference type="InterPro" id="IPR036271">
    <property type="entry name" value="Tet_transcr_reg_TetR-rel_C_sf"/>
</dbReference>
<gene>
    <name evidence="6" type="ORF">HND93_09175</name>
</gene>
<dbReference type="InterPro" id="IPR041490">
    <property type="entry name" value="KstR2_TetR_C"/>
</dbReference>
<keyword evidence="2 4" id="KW-0238">DNA-binding</keyword>
<dbReference type="EMBL" id="JABFDB010000004">
    <property type="protein sequence ID" value="NYZ19884.1"/>
    <property type="molecule type" value="Genomic_DNA"/>
</dbReference>
<evidence type="ECO:0000256" key="2">
    <source>
        <dbReference type="ARBA" id="ARBA00023125"/>
    </source>
</evidence>
<dbReference type="Pfam" id="PF00440">
    <property type="entry name" value="TetR_N"/>
    <property type="match status" value="1"/>
</dbReference>
<accession>A0ABX2T6Q8</accession>
<dbReference type="RefSeq" id="WP_180281642.1">
    <property type="nucleotide sequence ID" value="NZ_JABFDB010000004.1"/>
</dbReference>
<sequence>MAAIREAGLALIHAHGYEAMSLRELAREVGLTAGALYNHIDNKQTLLFDLIDEHMDQVLAHLEEALAVDADPRGRMADFVRFHLLYHIDHRLEVFIGHSELRSLTPENRDVILAKRRLYEDRVTAVIEDGVRGGLFAVADSRVAAYGILAMLTGVCTWFDPRGRLDADAVIRIYTDMVLKGLAAPSRP</sequence>
<dbReference type="SUPFAM" id="SSF46689">
    <property type="entry name" value="Homeodomain-like"/>
    <property type="match status" value="1"/>
</dbReference>
<proteinExistence type="predicted"/>
<evidence type="ECO:0000256" key="1">
    <source>
        <dbReference type="ARBA" id="ARBA00023015"/>
    </source>
</evidence>
<protein>
    <submittedName>
        <fullName evidence="6">TetR/AcrR family transcriptional regulator</fullName>
    </submittedName>
</protein>
<evidence type="ECO:0000313" key="6">
    <source>
        <dbReference type="EMBL" id="NYZ19884.1"/>
    </source>
</evidence>
<evidence type="ECO:0000259" key="5">
    <source>
        <dbReference type="PROSITE" id="PS50977"/>
    </source>
</evidence>
<comment type="caution">
    <text evidence="6">The sequence shown here is derived from an EMBL/GenBank/DDBJ whole genome shotgun (WGS) entry which is preliminary data.</text>
</comment>
<dbReference type="Gene3D" id="1.10.10.60">
    <property type="entry name" value="Homeodomain-like"/>
    <property type="match status" value="1"/>
</dbReference>
<dbReference type="Pfam" id="PF17932">
    <property type="entry name" value="TetR_C_24"/>
    <property type="match status" value="1"/>
</dbReference>
<keyword evidence="7" id="KW-1185">Reference proteome</keyword>
<keyword evidence="3" id="KW-0804">Transcription</keyword>
<evidence type="ECO:0000313" key="7">
    <source>
        <dbReference type="Proteomes" id="UP000584642"/>
    </source>
</evidence>
<reference evidence="6 7" key="1">
    <citation type="submission" date="2020-05" db="EMBL/GenBank/DDBJ databases">
        <title>Azospirillum oleiclasticum sp. nov, a nitrogen-fixing and heavy crude oil-emulsifying bacterium isolated from the crude oil of Yumen Oilfield.</title>
        <authorList>
            <person name="Wu D."/>
            <person name="Cai M."/>
            <person name="Zhang X."/>
        </authorList>
    </citation>
    <scope>NUCLEOTIDE SEQUENCE [LARGE SCALE GENOMIC DNA]</scope>
    <source>
        <strain evidence="6 7">ROY-1-1-2</strain>
    </source>
</reference>
<dbReference type="PANTHER" id="PTHR30055">
    <property type="entry name" value="HTH-TYPE TRANSCRIPTIONAL REGULATOR RUTR"/>
    <property type="match status" value="1"/>
</dbReference>
<feature type="domain" description="HTH tetR-type" evidence="5">
    <location>
        <begin position="1"/>
        <end position="58"/>
    </location>
</feature>
<dbReference type="PANTHER" id="PTHR30055:SF234">
    <property type="entry name" value="HTH-TYPE TRANSCRIPTIONAL REGULATOR BETI"/>
    <property type="match status" value="1"/>
</dbReference>
<dbReference type="InterPro" id="IPR050109">
    <property type="entry name" value="HTH-type_TetR-like_transc_reg"/>
</dbReference>
<evidence type="ECO:0000256" key="3">
    <source>
        <dbReference type="ARBA" id="ARBA00023163"/>
    </source>
</evidence>
<name>A0ABX2T6Q8_9PROT</name>